<dbReference type="RefSeq" id="WP_192758560.1">
    <property type="nucleotide sequence ID" value="NZ_JADBDZ010000001.1"/>
</dbReference>
<evidence type="ECO:0000313" key="9">
    <source>
        <dbReference type="Proteomes" id="UP000627838"/>
    </source>
</evidence>
<feature type="region of interest" description="Disordered" evidence="6">
    <location>
        <begin position="1"/>
        <end position="21"/>
    </location>
</feature>
<evidence type="ECO:0000256" key="3">
    <source>
        <dbReference type="ARBA" id="ARBA00022692"/>
    </source>
</evidence>
<feature type="transmembrane region" description="Helical" evidence="7">
    <location>
        <begin position="71"/>
        <end position="93"/>
    </location>
</feature>
<name>A0ABR9JMZ5_9ACTN</name>
<evidence type="ECO:0000313" key="8">
    <source>
        <dbReference type="EMBL" id="MBE1531751.1"/>
    </source>
</evidence>
<keyword evidence="4 7" id="KW-1133">Transmembrane helix</keyword>
<dbReference type="PANTHER" id="PTHR31123:SF1">
    <property type="entry name" value="ACCUMULATION OF DYADS PROTEIN 2-RELATED"/>
    <property type="match status" value="1"/>
</dbReference>
<feature type="transmembrane region" description="Helical" evidence="7">
    <location>
        <begin position="38"/>
        <end position="59"/>
    </location>
</feature>
<feature type="transmembrane region" description="Helical" evidence="7">
    <location>
        <begin position="105"/>
        <end position="129"/>
    </location>
</feature>
<comment type="similarity">
    <text evidence="2">Belongs to the acetate uptake transporter (AceTr) (TC 2.A.96) family.</text>
</comment>
<keyword evidence="3 7" id="KW-0812">Transmembrane</keyword>
<feature type="transmembrane region" description="Helical" evidence="7">
    <location>
        <begin position="168"/>
        <end position="188"/>
    </location>
</feature>
<proteinExistence type="inferred from homology"/>
<comment type="subcellular location">
    <subcellularLocation>
        <location evidence="1">Membrane</location>
        <topology evidence="1">Multi-pass membrane protein</topology>
    </subcellularLocation>
</comment>
<evidence type="ECO:0000256" key="4">
    <source>
        <dbReference type="ARBA" id="ARBA00022989"/>
    </source>
</evidence>
<evidence type="ECO:0000256" key="2">
    <source>
        <dbReference type="ARBA" id="ARBA00005587"/>
    </source>
</evidence>
<feature type="transmembrane region" description="Helical" evidence="7">
    <location>
        <begin position="194"/>
        <end position="215"/>
    </location>
</feature>
<keyword evidence="9" id="KW-1185">Reference proteome</keyword>
<evidence type="ECO:0000256" key="1">
    <source>
        <dbReference type="ARBA" id="ARBA00004141"/>
    </source>
</evidence>
<evidence type="ECO:0000256" key="7">
    <source>
        <dbReference type="SAM" id="Phobius"/>
    </source>
</evidence>
<keyword evidence="5 7" id="KW-0472">Membrane</keyword>
<dbReference type="InterPro" id="IPR051633">
    <property type="entry name" value="AceTr"/>
</dbReference>
<evidence type="ECO:0000256" key="5">
    <source>
        <dbReference type="ARBA" id="ARBA00023136"/>
    </source>
</evidence>
<comment type="caution">
    <text evidence="8">The sequence shown here is derived from an EMBL/GenBank/DDBJ whole genome shotgun (WGS) entry which is preliminary data.</text>
</comment>
<dbReference type="Proteomes" id="UP000627838">
    <property type="component" value="Unassembled WGS sequence"/>
</dbReference>
<reference evidence="8 9" key="1">
    <citation type="submission" date="2020-10" db="EMBL/GenBank/DDBJ databases">
        <title>Sequencing the genomes of 1000 actinobacteria strains.</title>
        <authorList>
            <person name="Klenk H.-P."/>
        </authorList>
    </citation>
    <scope>NUCLEOTIDE SEQUENCE [LARGE SCALE GENOMIC DNA]</scope>
    <source>
        <strain evidence="8 9">DSM 46744</strain>
    </source>
</reference>
<organism evidence="8 9">
    <name type="scientific">Actinomadura algeriensis</name>
    <dbReference type="NCBI Taxonomy" id="1679523"/>
    <lineage>
        <taxon>Bacteria</taxon>
        <taxon>Bacillati</taxon>
        <taxon>Actinomycetota</taxon>
        <taxon>Actinomycetes</taxon>
        <taxon>Streptosporangiales</taxon>
        <taxon>Thermomonosporaceae</taxon>
        <taxon>Actinomadura</taxon>
    </lineage>
</organism>
<dbReference type="PANTHER" id="PTHR31123">
    <property type="entry name" value="ACCUMULATION OF DYADS PROTEIN 2-RELATED"/>
    <property type="match status" value="1"/>
</dbReference>
<protein>
    <submittedName>
        <fullName evidence="8">Succinate-acetate transporter protein</fullName>
    </submittedName>
</protein>
<dbReference type="EMBL" id="JADBDZ010000001">
    <property type="protein sequence ID" value="MBE1531751.1"/>
    <property type="molecule type" value="Genomic_DNA"/>
</dbReference>
<evidence type="ECO:0000256" key="6">
    <source>
        <dbReference type="SAM" id="MobiDB-lite"/>
    </source>
</evidence>
<dbReference type="Pfam" id="PF01184">
    <property type="entry name" value="Gpr1_Fun34_YaaH"/>
    <property type="match status" value="1"/>
</dbReference>
<sequence length="258" mass="27736">MAERREETSASAAPGERDIERDEFGTWENRTRVFLQPVAAPSILGLFGFAGATLMVGAWQADWYGNPTTPLLLFPFVLMFGGLAQFLAGMWSYRAQDGLATAMHGMWGAFWLAWGLMWLLIAAGVFPVALAPAFGESSAGFAIWFVPLAVITGFGALAALGRNMMLTLLLAALAVGAGFTAAGFFSGSTWPLRIGGWLFVVSAGIAIYTAAAMMMENTFGRTVMPLFKTRRGKYVPEGPGPSRPLEYRYGQPGVKIGQ</sequence>
<dbReference type="InterPro" id="IPR000791">
    <property type="entry name" value="Gpr1/Fun34/SatP-like"/>
</dbReference>
<accession>A0ABR9JMZ5</accession>
<gene>
    <name evidence="8" type="ORF">H4W34_001584</name>
</gene>
<feature type="transmembrane region" description="Helical" evidence="7">
    <location>
        <begin position="141"/>
        <end position="161"/>
    </location>
</feature>